<organism evidence="1 2">
    <name type="scientific">Ancylostoma caninum</name>
    <name type="common">Dog hookworm</name>
    <dbReference type="NCBI Taxonomy" id="29170"/>
    <lineage>
        <taxon>Eukaryota</taxon>
        <taxon>Metazoa</taxon>
        <taxon>Ecdysozoa</taxon>
        <taxon>Nematoda</taxon>
        <taxon>Chromadorea</taxon>
        <taxon>Rhabditida</taxon>
        <taxon>Rhabditina</taxon>
        <taxon>Rhabditomorpha</taxon>
        <taxon>Strongyloidea</taxon>
        <taxon>Ancylostomatidae</taxon>
        <taxon>Ancylostomatinae</taxon>
        <taxon>Ancylostoma</taxon>
    </lineage>
</organism>
<gene>
    <name evidence="1" type="ORF">ANCCAN_08520</name>
</gene>
<name>A0A368GM31_ANCCA</name>
<dbReference type="AlphaFoldDB" id="A0A368GM31"/>
<dbReference type="STRING" id="29170.A0A368GM31"/>
<proteinExistence type="predicted"/>
<comment type="caution">
    <text evidence="1">The sequence shown here is derived from an EMBL/GenBank/DDBJ whole genome shotgun (WGS) entry which is preliminary data.</text>
</comment>
<dbReference type="Proteomes" id="UP000252519">
    <property type="component" value="Unassembled WGS sequence"/>
</dbReference>
<evidence type="ECO:0000313" key="2">
    <source>
        <dbReference type="Proteomes" id="UP000252519"/>
    </source>
</evidence>
<reference evidence="1 2" key="1">
    <citation type="submission" date="2014-10" db="EMBL/GenBank/DDBJ databases">
        <title>Draft genome of the hookworm Ancylostoma caninum.</title>
        <authorList>
            <person name="Mitreva M."/>
        </authorList>
    </citation>
    <scope>NUCLEOTIDE SEQUENCE [LARGE SCALE GENOMIC DNA]</scope>
    <source>
        <strain evidence="1 2">Baltimore</strain>
    </source>
</reference>
<sequence length="97" mass="11680">MKLIYEMDSLTEEWSSSGPQLYDLAADVRDMDFELSDQLNRFLRLREEVIDPTLHTVRHCMRFHQHVSDFKIRIVKYVGKHMPQKRLRETALTCKKR</sequence>
<accession>A0A368GM31</accession>
<evidence type="ECO:0000313" key="1">
    <source>
        <dbReference type="EMBL" id="RCN45443.1"/>
    </source>
</evidence>
<dbReference type="EMBL" id="JOJR01000101">
    <property type="protein sequence ID" value="RCN45443.1"/>
    <property type="molecule type" value="Genomic_DNA"/>
</dbReference>
<protein>
    <submittedName>
        <fullName evidence="1">Uncharacterized protein</fullName>
    </submittedName>
</protein>
<keyword evidence="2" id="KW-1185">Reference proteome</keyword>
<dbReference type="OrthoDB" id="10390373at2759"/>